<protein>
    <submittedName>
        <fullName evidence="1">Protein gp37</fullName>
    </submittedName>
</protein>
<dbReference type="AlphaFoldDB" id="A0A1H6BDV1"/>
<dbReference type="Pfam" id="PF07505">
    <property type="entry name" value="DUF5131"/>
    <property type="match status" value="1"/>
</dbReference>
<accession>A0A1H6BDV1</accession>
<dbReference type="Proteomes" id="UP000236743">
    <property type="component" value="Unassembled WGS sequence"/>
</dbReference>
<evidence type="ECO:0000313" key="1">
    <source>
        <dbReference type="EMBL" id="SEG58850.1"/>
    </source>
</evidence>
<dbReference type="RefSeq" id="WP_103873751.1">
    <property type="nucleotide sequence ID" value="NZ_FNUY01000007.1"/>
</dbReference>
<gene>
    <name evidence="1" type="ORF">SAMN04488115_107157</name>
</gene>
<reference evidence="1 2" key="1">
    <citation type="submission" date="2016-10" db="EMBL/GenBank/DDBJ databases">
        <authorList>
            <person name="de Groot N.N."/>
        </authorList>
    </citation>
    <scope>NUCLEOTIDE SEQUENCE [LARGE SCALE GENOMIC DNA]</scope>
    <source>
        <strain evidence="1 2">DSM 26656</strain>
    </source>
</reference>
<dbReference type="InterPro" id="IPR011101">
    <property type="entry name" value="DUF5131"/>
</dbReference>
<name>A0A1H6BDV1_9HYPH</name>
<sequence length="393" mass="43657">MADKTGIEWTDATWNPIVGCSIVSPGCTNCYAMTMAGRIEAMGTAPHYRGTTKPSKAGAVWTGKLALAPEHILLQPLRWQKPRRIFVNSMGDLFHEDVPDEWIDRVFAVMALAPQHTFQILTKRAARMRAYLTRPAGDDIQDVRNHLAWDVSSQIMSLWAPEWRSESIQGKHRSRGIGAFSTWPLPNVWLGVSAEDQRRADKRVPDLLATPAAMRFVSAEPLLGPIDFTLLDINGDGEMDALKPRAWNEEIGSWRGSSPTWEEDFLDWFNLSSMPSSGNLHATLDWIIVGGESGTDARPMHPDWPRQIRDGCSAAGTAFFFKQWGEWAPSETATCQQGALAVLCRDGQLLRGQAMATGRLDDEHAELIAKFGKAKAGRLLDGAEHNAMPELRR</sequence>
<dbReference type="OrthoDB" id="9787478at2"/>
<organism evidence="1 2">
    <name type="scientific">Bosea lathyri</name>
    <dbReference type="NCBI Taxonomy" id="1036778"/>
    <lineage>
        <taxon>Bacteria</taxon>
        <taxon>Pseudomonadati</taxon>
        <taxon>Pseudomonadota</taxon>
        <taxon>Alphaproteobacteria</taxon>
        <taxon>Hyphomicrobiales</taxon>
        <taxon>Boseaceae</taxon>
        <taxon>Bosea</taxon>
    </lineage>
</organism>
<evidence type="ECO:0000313" key="2">
    <source>
        <dbReference type="Proteomes" id="UP000236743"/>
    </source>
</evidence>
<proteinExistence type="predicted"/>
<dbReference type="EMBL" id="FNUY01000007">
    <property type="protein sequence ID" value="SEG58850.1"/>
    <property type="molecule type" value="Genomic_DNA"/>
</dbReference>
<keyword evidence="2" id="KW-1185">Reference proteome</keyword>